<name>A0A1L5NR12_9HYPH</name>
<proteinExistence type="predicted"/>
<organism evidence="1 2">
    <name type="scientific">Rhizobium gallicum</name>
    <dbReference type="NCBI Taxonomy" id="56730"/>
    <lineage>
        <taxon>Bacteria</taxon>
        <taxon>Pseudomonadati</taxon>
        <taxon>Pseudomonadota</taxon>
        <taxon>Alphaproteobacteria</taxon>
        <taxon>Hyphomicrobiales</taxon>
        <taxon>Rhizobiaceae</taxon>
        <taxon>Rhizobium/Agrobacterium group</taxon>
        <taxon>Rhizobium</taxon>
    </lineage>
</organism>
<geneLocation type="plasmid" evidence="2">
    <name>prgalie4872c</name>
</geneLocation>
<dbReference type="EMBL" id="CP017104">
    <property type="protein sequence ID" value="APO70312.1"/>
    <property type="molecule type" value="Genomic_DNA"/>
</dbReference>
<protein>
    <submittedName>
        <fullName evidence="1">Uncharacterized protein</fullName>
    </submittedName>
</protein>
<dbReference type="Proteomes" id="UP000184749">
    <property type="component" value="Plasmid pRgalIE4872c"/>
</dbReference>
<gene>
    <name evidence="1" type="ORF">IE4872_PC00285</name>
</gene>
<evidence type="ECO:0000313" key="2">
    <source>
        <dbReference type="Proteomes" id="UP000184749"/>
    </source>
</evidence>
<sequence>MWFCEKAAQCRGIDTRNYPTEPATRAKSDAAYDGVLQLLNRYQAKLYRVAAKRLLFEGKSNFVLNLHWDELSSIYIE</sequence>
<reference evidence="1 2" key="1">
    <citation type="submission" date="2016-09" db="EMBL/GenBank/DDBJ databases">
        <title>The complete genome sequences of Rhizobium gallicum, symbiovars gallicum and phaseoli, symbionts associated to common bean (Phaseolus vulgaris).</title>
        <authorList>
            <person name="Bustos P."/>
            <person name="Santamaria R.I."/>
            <person name="Perez-Carrascal O.M."/>
            <person name="Juarez S."/>
            <person name="Lozano L."/>
            <person name="Martinez-Flores I."/>
            <person name="Martinez-Romero E."/>
            <person name="Cevallos M."/>
            <person name="Romero D."/>
            <person name="Davila G."/>
            <person name="Gonzalez V."/>
        </authorList>
    </citation>
    <scope>NUCLEOTIDE SEQUENCE [LARGE SCALE GENOMIC DNA]</scope>
    <source>
        <strain evidence="1 2">IE4872</strain>
        <plasmid evidence="2">prgalie4872c</plasmid>
    </source>
</reference>
<dbReference type="AlphaFoldDB" id="A0A1L5NR12"/>
<keyword evidence="1" id="KW-0614">Plasmid</keyword>
<accession>A0A1L5NR12</accession>
<evidence type="ECO:0000313" key="1">
    <source>
        <dbReference type="EMBL" id="APO70312.1"/>
    </source>
</evidence>